<comment type="subcellular location">
    <subcellularLocation>
        <location evidence="1">Cell membrane</location>
        <topology evidence="1">Single-pass type I membrane protein</topology>
    </subcellularLocation>
</comment>
<dbReference type="Pfam" id="PF25057">
    <property type="entry name" value="CUT_N"/>
    <property type="match status" value="1"/>
</dbReference>
<proteinExistence type="predicted"/>
<dbReference type="SMART" id="SM00241">
    <property type="entry name" value="ZP"/>
    <property type="match status" value="1"/>
</dbReference>
<dbReference type="InterPro" id="IPR056953">
    <property type="entry name" value="CUT_N"/>
</dbReference>
<evidence type="ECO:0000256" key="5">
    <source>
        <dbReference type="ARBA" id="ARBA00022729"/>
    </source>
</evidence>
<keyword evidence="11" id="KW-1185">Reference proteome</keyword>
<evidence type="ECO:0000256" key="4">
    <source>
        <dbReference type="ARBA" id="ARBA00022692"/>
    </source>
</evidence>
<dbReference type="InterPro" id="IPR042235">
    <property type="entry name" value="ZP-C_dom"/>
</dbReference>
<keyword evidence="5 9" id="KW-0732">Signal</keyword>
<evidence type="ECO:0000256" key="9">
    <source>
        <dbReference type="SAM" id="SignalP"/>
    </source>
</evidence>
<dbReference type="Proteomes" id="UP000035681">
    <property type="component" value="Unplaced"/>
</dbReference>
<dbReference type="WBParaSite" id="TCONS_00016149.p1">
    <property type="protein sequence ID" value="TCONS_00016149.p1"/>
    <property type="gene ID" value="XLOC_010800"/>
</dbReference>
<name>A0A0K0EA79_STRER</name>
<evidence type="ECO:0000256" key="6">
    <source>
        <dbReference type="ARBA" id="ARBA00022989"/>
    </source>
</evidence>
<dbReference type="PANTHER" id="PTHR22907">
    <property type="entry name" value="GH04558P"/>
    <property type="match status" value="1"/>
</dbReference>
<evidence type="ECO:0000259" key="10">
    <source>
        <dbReference type="PROSITE" id="PS51034"/>
    </source>
</evidence>
<feature type="chain" id="PRO_5005327711" evidence="9">
    <location>
        <begin position="21"/>
        <end position="420"/>
    </location>
</feature>
<feature type="domain" description="ZP" evidence="10">
    <location>
        <begin position="32"/>
        <end position="328"/>
    </location>
</feature>
<dbReference type="InterPro" id="IPR057475">
    <property type="entry name" value="CUT_C"/>
</dbReference>
<accession>A0A0K0EA79</accession>
<keyword evidence="6 8" id="KW-1133">Transmembrane helix</keyword>
<dbReference type="PROSITE" id="PS51034">
    <property type="entry name" value="ZP_2"/>
    <property type="match status" value="1"/>
</dbReference>
<reference evidence="12" key="1">
    <citation type="submission" date="2015-08" db="UniProtKB">
        <authorList>
            <consortium name="WormBaseParasite"/>
        </authorList>
    </citation>
    <scope>IDENTIFICATION</scope>
</reference>
<evidence type="ECO:0000256" key="7">
    <source>
        <dbReference type="ARBA" id="ARBA00023136"/>
    </source>
</evidence>
<keyword evidence="3" id="KW-1003">Cell membrane</keyword>
<dbReference type="InterPro" id="IPR001507">
    <property type="entry name" value="ZP_dom"/>
</dbReference>
<dbReference type="Gene3D" id="2.60.40.4100">
    <property type="entry name" value="Zona pellucida, ZP-C domain"/>
    <property type="match status" value="1"/>
</dbReference>
<keyword evidence="4 8" id="KW-0812">Transmembrane</keyword>
<evidence type="ECO:0000256" key="3">
    <source>
        <dbReference type="ARBA" id="ARBA00022475"/>
    </source>
</evidence>
<sequence>MKYFLILLPLLFTLITSLDTIENGIEGLPIVHCSSDSFVIEFKTQKEFEGHVYVKGHYQDKNCKTNATLLKNTSLTVSFDKCNARRQRSMNPKGLLISVTTIISFHPMFVTKTDRAFNVQCFYTESDQNVSTKFDVNMANDQQKKILVLVGGDNNQFNSTKTLMSENKVFDNSNNKNNNNNREMTIEDLTTELITKNMPLPVCGYRVLENDANGEPIKFTSVGQKVYHEWSCKSDTTDIYCATIHSCIVKDDSGKEVLLLDENGCAIDKYLLNNLEYKNDLTGGQLSHVFKFADQPSVFFQCQIRLTLKENNTCIRTSDNCSNPARGKRSMDSTTHSYNVNIGSNIDVISQSMTVLDIDNVPKDDLKKEISKYTSQYNQTNNVCVSMSFAIIILSLLATIFLVMIICTTAIYKRQRVSKY</sequence>
<dbReference type="GO" id="GO:0005886">
    <property type="term" value="C:plasma membrane"/>
    <property type="evidence" value="ECO:0007669"/>
    <property type="project" value="UniProtKB-SubCell"/>
</dbReference>
<evidence type="ECO:0000313" key="11">
    <source>
        <dbReference type="Proteomes" id="UP000035681"/>
    </source>
</evidence>
<dbReference type="PANTHER" id="PTHR22907:SF34">
    <property type="entry name" value="ZP DOMAIN-CONTAINING PROTEIN"/>
    <property type="match status" value="1"/>
</dbReference>
<organism evidence="12">
    <name type="scientific">Strongyloides stercoralis</name>
    <name type="common">Threadworm</name>
    <dbReference type="NCBI Taxonomy" id="6248"/>
    <lineage>
        <taxon>Eukaryota</taxon>
        <taxon>Metazoa</taxon>
        <taxon>Ecdysozoa</taxon>
        <taxon>Nematoda</taxon>
        <taxon>Chromadorea</taxon>
        <taxon>Rhabditida</taxon>
        <taxon>Tylenchina</taxon>
        <taxon>Panagrolaimomorpha</taxon>
        <taxon>Strongyloidoidea</taxon>
        <taxon>Strongyloididae</taxon>
        <taxon>Strongyloides</taxon>
    </lineage>
</organism>
<evidence type="ECO:0000313" key="12">
    <source>
        <dbReference type="WBParaSite" id="SSTP_0000640700.1"/>
    </source>
</evidence>
<evidence type="ECO:0000256" key="1">
    <source>
        <dbReference type="ARBA" id="ARBA00004251"/>
    </source>
</evidence>
<keyword evidence="7 8" id="KW-0472">Membrane</keyword>
<protein>
    <submittedName>
        <fullName evidence="12 13">ZP domain-containing protein</fullName>
    </submittedName>
</protein>
<evidence type="ECO:0000256" key="8">
    <source>
        <dbReference type="SAM" id="Phobius"/>
    </source>
</evidence>
<feature type="transmembrane region" description="Helical" evidence="8">
    <location>
        <begin position="389"/>
        <end position="412"/>
    </location>
</feature>
<dbReference type="InterPro" id="IPR051962">
    <property type="entry name" value="Cuticlin"/>
</dbReference>
<evidence type="ECO:0000256" key="2">
    <source>
        <dbReference type="ARBA" id="ARBA00022460"/>
    </source>
</evidence>
<dbReference type="AlphaFoldDB" id="A0A0K0EA79"/>
<dbReference type="Pfam" id="PF25301">
    <property type="entry name" value="CUT_C"/>
    <property type="match status" value="1"/>
</dbReference>
<evidence type="ECO:0000313" key="13">
    <source>
        <dbReference type="WBParaSite" id="TCONS_00016149.p1"/>
    </source>
</evidence>
<keyword evidence="2" id="KW-0193">Cuticle</keyword>
<feature type="signal peptide" evidence="9">
    <location>
        <begin position="1"/>
        <end position="20"/>
    </location>
</feature>
<dbReference type="GO" id="GO:0042302">
    <property type="term" value="F:structural constituent of cuticle"/>
    <property type="evidence" value="ECO:0007669"/>
    <property type="project" value="UniProtKB-KW"/>
</dbReference>
<dbReference type="WBParaSite" id="SSTP_0000640700.1">
    <property type="protein sequence ID" value="SSTP_0000640700.1"/>
    <property type="gene ID" value="SSTP_0000640700"/>
</dbReference>